<dbReference type="RefSeq" id="WP_006844987.1">
    <property type="nucleotide sequence ID" value="NZ_CP026847.1"/>
</dbReference>
<accession>A0A7H1MMG4</accession>
<dbReference type="AlphaFoldDB" id="A0A7H1MMG4"/>
<comment type="subcellular location">
    <subcellularLocation>
        <location evidence="1">Cell membrane</location>
        <topology evidence="1">Multi-pass membrane protein</topology>
    </subcellularLocation>
</comment>
<evidence type="ECO:0000256" key="4">
    <source>
        <dbReference type="ARBA" id="ARBA00022692"/>
    </source>
</evidence>
<evidence type="ECO:0000256" key="2">
    <source>
        <dbReference type="ARBA" id="ARBA00007362"/>
    </source>
</evidence>
<keyword evidence="4" id="KW-0812">Transmembrane</keyword>
<organism evidence="8 9">
    <name type="scientific">Weissella koreensis</name>
    <dbReference type="NCBI Taxonomy" id="165096"/>
    <lineage>
        <taxon>Bacteria</taxon>
        <taxon>Bacillati</taxon>
        <taxon>Bacillota</taxon>
        <taxon>Bacilli</taxon>
        <taxon>Lactobacillales</taxon>
        <taxon>Lactobacillaceae</taxon>
        <taxon>Weissella</taxon>
    </lineage>
</organism>
<gene>
    <name evidence="8" type="ORF">FY536_04965</name>
</gene>
<dbReference type="EMBL" id="CP043431">
    <property type="protein sequence ID" value="QNT64650.1"/>
    <property type="molecule type" value="Genomic_DNA"/>
</dbReference>
<evidence type="ECO:0000256" key="6">
    <source>
        <dbReference type="ARBA" id="ARBA00023136"/>
    </source>
</evidence>
<keyword evidence="6" id="KW-0472">Membrane</keyword>
<keyword evidence="5" id="KW-1133">Transmembrane helix</keyword>
<evidence type="ECO:0000259" key="7">
    <source>
        <dbReference type="Pfam" id="PF00892"/>
    </source>
</evidence>
<dbReference type="PANTHER" id="PTHR32322">
    <property type="entry name" value="INNER MEMBRANE TRANSPORTER"/>
    <property type="match status" value="1"/>
</dbReference>
<dbReference type="GO" id="GO:0005886">
    <property type="term" value="C:plasma membrane"/>
    <property type="evidence" value="ECO:0007669"/>
    <property type="project" value="UniProtKB-SubCell"/>
</dbReference>
<name>A0A7H1MMG4_9LACO</name>
<evidence type="ECO:0000313" key="9">
    <source>
        <dbReference type="Proteomes" id="UP000516446"/>
    </source>
</evidence>
<evidence type="ECO:0000313" key="8">
    <source>
        <dbReference type="EMBL" id="QNT64650.1"/>
    </source>
</evidence>
<sequence>MSNQTKGLIFAIAGPVFWGLNSIAVKVLLELGINSQWFATFRLLTAGALILIFAGLRRPKQILAPFKTPRSLIQLLIFSIVGMFSIQYAYVMAIHFGNAATATVLQFTNPIMIVIFLALMKRRFPRQQDVISIILAVIGTFLLATHGQIGNLAMSKLALLWGLIAAVATVFYTLLPQELIDNFGAVSISGWAMLIAGIFSNFLHPVWQNVPQFTPKIISLLAFSIILGTAFAYLIFIQSLTLITPTTASTLGAVEPLIATILSVTLFHINFGWIDFIGAILIISTVFLQAFQPKEKRSKFDTKQIK</sequence>
<dbReference type="InterPro" id="IPR000620">
    <property type="entry name" value="EamA_dom"/>
</dbReference>
<dbReference type="PANTHER" id="PTHR32322:SF18">
    <property type="entry name" value="S-ADENOSYLMETHIONINE_S-ADENOSYLHOMOCYSTEINE TRANSPORTER"/>
    <property type="match status" value="1"/>
</dbReference>
<dbReference type="Proteomes" id="UP000516446">
    <property type="component" value="Chromosome"/>
</dbReference>
<reference evidence="8 9" key="1">
    <citation type="submission" date="2019-08" db="EMBL/GenBank/DDBJ databases">
        <authorList>
            <person name="Chang H.C."/>
            <person name="Mun S.Y."/>
        </authorList>
    </citation>
    <scope>NUCLEOTIDE SEQUENCE [LARGE SCALE GENOMIC DNA]</scope>
    <source>
        <strain evidence="8 9">SK</strain>
    </source>
</reference>
<feature type="domain" description="EamA" evidence="7">
    <location>
        <begin position="157"/>
        <end position="288"/>
    </location>
</feature>
<keyword evidence="9" id="KW-1185">Reference proteome</keyword>
<dbReference type="InterPro" id="IPR050638">
    <property type="entry name" value="AA-Vitamin_Transporters"/>
</dbReference>
<dbReference type="Pfam" id="PF00892">
    <property type="entry name" value="EamA"/>
    <property type="match status" value="2"/>
</dbReference>
<dbReference type="SUPFAM" id="SSF103481">
    <property type="entry name" value="Multidrug resistance efflux transporter EmrE"/>
    <property type="match status" value="2"/>
</dbReference>
<proteinExistence type="inferred from homology"/>
<protein>
    <submittedName>
        <fullName evidence="8">EamA family transporter</fullName>
    </submittedName>
</protein>
<dbReference type="InterPro" id="IPR037185">
    <property type="entry name" value="EmrE-like"/>
</dbReference>
<dbReference type="OMA" id="MLAFWFY"/>
<evidence type="ECO:0000256" key="5">
    <source>
        <dbReference type="ARBA" id="ARBA00022989"/>
    </source>
</evidence>
<evidence type="ECO:0000256" key="1">
    <source>
        <dbReference type="ARBA" id="ARBA00004651"/>
    </source>
</evidence>
<keyword evidence="3" id="KW-1003">Cell membrane</keyword>
<evidence type="ECO:0000256" key="3">
    <source>
        <dbReference type="ARBA" id="ARBA00022475"/>
    </source>
</evidence>
<comment type="similarity">
    <text evidence="2">Belongs to the EamA transporter family.</text>
</comment>
<feature type="domain" description="EamA" evidence="7">
    <location>
        <begin position="6"/>
        <end position="144"/>
    </location>
</feature>